<accession>A0A167N8V3</accession>
<evidence type="ECO:0000313" key="2">
    <source>
        <dbReference type="Proteomes" id="UP000076738"/>
    </source>
</evidence>
<keyword evidence="2" id="KW-1185">Reference proteome</keyword>
<dbReference type="EMBL" id="KV417279">
    <property type="protein sequence ID" value="KZO97464.1"/>
    <property type="molecule type" value="Genomic_DNA"/>
</dbReference>
<evidence type="ECO:0000313" key="1">
    <source>
        <dbReference type="EMBL" id="KZO97464.1"/>
    </source>
</evidence>
<proteinExistence type="predicted"/>
<gene>
    <name evidence="1" type="ORF">CALVIDRAFT_68194</name>
</gene>
<dbReference type="Proteomes" id="UP000076738">
    <property type="component" value="Unassembled WGS sequence"/>
</dbReference>
<protein>
    <submittedName>
        <fullName evidence="1">Uncharacterized protein</fullName>
    </submittedName>
</protein>
<name>A0A167N8V3_CALVF</name>
<sequence length="194" mass="21049">MDAGSSSDIVTTAKLMTRPSLPISPPPPPWASKEVTRVTLGAVLCSVPGNASLPAQWRLYLEDPRTENTSFQVVLLPVVKASQDGNRIVCFRVGLMRDTRGPTIETIETITFGTMVENGQGFPTVERLADCLAAHGLQGMPTWPGQPDGLFPWCLRALDVWSRSGYLGEHAVALAKRKRSSLPVPFAPEAAVRR</sequence>
<organism evidence="1 2">
    <name type="scientific">Calocera viscosa (strain TUFC12733)</name>
    <dbReference type="NCBI Taxonomy" id="1330018"/>
    <lineage>
        <taxon>Eukaryota</taxon>
        <taxon>Fungi</taxon>
        <taxon>Dikarya</taxon>
        <taxon>Basidiomycota</taxon>
        <taxon>Agaricomycotina</taxon>
        <taxon>Dacrymycetes</taxon>
        <taxon>Dacrymycetales</taxon>
        <taxon>Dacrymycetaceae</taxon>
        <taxon>Calocera</taxon>
    </lineage>
</organism>
<dbReference type="AlphaFoldDB" id="A0A167N8V3"/>
<reference evidence="1 2" key="1">
    <citation type="journal article" date="2016" name="Mol. Biol. Evol.">
        <title>Comparative Genomics of Early-Diverging Mushroom-Forming Fungi Provides Insights into the Origins of Lignocellulose Decay Capabilities.</title>
        <authorList>
            <person name="Nagy L.G."/>
            <person name="Riley R."/>
            <person name="Tritt A."/>
            <person name="Adam C."/>
            <person name="Daum C."/>
            <person name="Floudas D."/>
            <person name="Sun H."/>
            <person name="Yadav J.S."/>
            <person name="Pangilinan J."/>
            <person name="Larsson K.H."/>
            <person name="Matsuura K."/>
            <person name="Barry K."/>
            <person name="Labutti K."/>
            <person name="Kuo R."/>
            <person name="Ohm R.A."/>
            <person name="Bhattacharya S.S."/>
            <person name="Shirouzu T."/>
            <person name="Yoshinaga Y."/>
            <person name="Martin F.M."/>
            <person name="Grigoriev I.V."/>
            <person name="Hibbett D.S."/>
        </authorList>
    </citation>
    <scope>NUCLEOTIDE SEQUENCE [LARGE SCALE GENOMIC DNA]</scope>
    <source>
        <strain evidence="1 2">TUFC12733</strain>
    </source>
</reference>